<feature type="signal peptide" evidence="4">
    <location>
        <begin position="1"/>
        <end position="23"/>
    </location>
</feature>
<dbReference type="CDD" id="cd15797">
    <property type="entry name" value="PMEI"/>
    <property type="match status" value="1"/>
</dbReference>
<dbReference type="SMART" id="SM00856">
    <property type="entry name" value="PMEI"/>
    <property type="match status" value="1"/>
</dbReference>
<feature type="chain" id="PRO_5043729288" description="Pectinesterase inhibitor domain-containing protein" evidence="4">
    <location>
        <begin position="24"/>
        <end position="181"/>
    </location>
</feature>
<keyword evidence="2" id="KW-1015">Disulfide bond</keyword>
<evidence type="ECO:0000313" key="6">
    <source>
        <dbReference type="EMBL" id="CAI8589679.1"/>
    </source>
</evidence>
<dbReference type="PANTHER" id="PTHR36710">
    <property type="entry name" value="PECTINESTERASE INHIBITOR-LIKE"/>
    <property type="match status" value="1"/>
</dbReference>
<dbReference type="InterPro" id="IPR052421">
    <property type="entry name" value="PCW_Enzyme_Inhibitor"/>
</dbReference>
<comment type="similarity">
    <text evidence="3">Belongs to the PMEI family.</text>
</comment>
<dbReference type="InterPro" id="IPR006501">
    <property type="entry name" value="Pectinesterase_inhib_dom"/>
</dbReference>
<evidence type="ECO:0000256" key="1">
    <source>
        <dbReference type="ARBA" id="ARBA00022729"/>
    </source>
</evidence>
<dbReference type="GO" id="GO:0046910">
    <property type="term" value="F:pectinesterase inhibitor activity"/>
    <property type="evidence" value="ECO:0007669"/>
    <property type="project" value="InterPro"/>
</dbReference>
<dbReference type="NCBIfam" id="TIGR01614">
    <property type="entry name" value="PME_inhib"/>
    <property type="match status" value="1"/>
</dbReference>
<dbReference type="Proteomes" id="UP001157006">
    <property type="component" value="Chromosome 1L"/>
</dbReference>
<dbReference type="SUPFAM" id="SSF101148">
    <property type="entry name" value="Plant invertase/pectin methylesterase inhibitor"/>
    <property type="match status" value="1"/>
</dbReference>
<reference evidence="6 7" key="1">
    <citation type="submission" date="2023-01" db="EMBL/GenBank/DDBJ databases">
        <authorList>
            <person name="Kreplak J."/>
        </authorList>
    </citation>
    <scope>NUCLEOTIDE SEQUENCE [LARGE SCALE GENOMIC DNA]</scope>
</reference>
<feature type="domain" description="Pectinesterase inhibitor" evidence="5">
    <location>
        <begin position="24"/>
        <end position="174"/>
    </location>
</feature>
<sequence length="181" mass="20016">MNKMSYSCFVMVIFILCVSSSYGAKVVDVDTICKGVINYTYCSNLLNSKPGESRDLISFAEYGIEVARVNVTNTINLIRTLIAKSGSNVEAKRHYKMCLYHFDEEGALNLVDEALEYFKKGNYDSASQSVGAIQVHASDCVSGESPGETPYPDTSQLPKYAHAVTQISEILGHIFHFIIHP</sequence>
<keyword evidence="1 4" id="KW-0732">Signal</keyword>
<name>A0AAV0YUW3_VICFA</name>
<evidence type="ECO:0000256" key="2">
    <source>
        <dbReference type="ARBA" id="ARBA00023157"/>
    </source>
</evidence>
<protein>
    <recommendedName>
        <fullName evidence="5">Pectinesterase inhibitor domain-containing protein</fullName>
    </recommendedName>
</protein>
<evidence type="ECO:0000256" key="4">
    <source>
        <dbReference type="SAM" id="SignalP"/>
    </source>
</evidence>
<accession>A0AAV0YUW3</accession>
<dbReference type="PANTHER" id="PTHR36710:SF20">
    <property type="entry name" value="PECTINESTERASE INHIBITOR DOMAIN PROTEIN"/>
    <property type="match status" value="1"/>
</dbReference>
<dbReference type="InterPro" id="IPR035513">
    <property type="entry name" value="Invertase/methylesterase_inhib"/>
</dbReference>
<evidence type="ECO:0000259" key="5">
    <source>
        <dbReference type="SMART" id="SM00856"/>
    </source>
</evidence>
<dbReference type="AlphaFoldDB" id="A0AAV0YUW3"/>
<evidence type="ECO:0000313" key="7">
    <source>
        <dbReference type="Proteomes" id="UP001157006"/>
    </source>
</evidence>
<evidence type="ECO:0000256" key="3">
    <source>
        <dbReference type="ARBA" id="ARBA00038471"/>
    </source>
</evidence>
<dbReference type="Gene3D" id="1.20.140.40">
    <property type="entry name" value="Invertase/pectin methylesterase inhibitor family protein"/>
    <property type="match status" value="1"/>
</dbReference>
<proteinExistence type="inferred from homology"/>
<dbReference type="Pfam" id="PF04043">
    <property type="entry name" value="PMEI"/>
    <property type="match status" value="1"/>
</dbReference>
<keyword evidence="7" id="KW-1185">Reference proteome</keyword>
<dbReference type="InterPro" id="IPR034086">
    <property type="entry name" value="PMEI_plant"/>
</dbReference>
<organism evidence="6 7">
    <name type="scientific">Vicia faba</name>
    <name type="common">Broad bean</name>
    <name type="synonym">Faba vulgaris</name>
    <dbReference type="NCBI Taxonomy" id="3906"/>
    <lineage>
        <taxon>Eukaryota</taxon>
        <taxon>Viridiplantae</taxon>
        <taxon>Streptophyta</taxon>
        <taxon>Embryophyta</taxon>
        <taxon>Tracheophyta</taxon>
        <taxon>Spermatophyta</taxon>
        <taxon>Magnoliopsida</taxon>
        <taxon>eudicotyledons</taxon>
        <taxon>Gunneridae</taxon>
        <taxon>Pentapetalae</taxon>
        <taxon>rosids</taxon>
        <taxon>fabids</taxon>
        <taxon>Fabales</taxon>
        <taxon>Fabaceae</taxon>
        <taxon>Papilionoideae</taxon>
        <taxon>50 kb inversion clade</taxon>
        <taxon>NPAAA clade</taxon>
        <taxon>Hologalegina</taxon>
        <taxon>IRL clade</taxon>
        <taxon>Fabeae</taxon>
        <taxon>Vicia</taxon>
    </lineage>
</organism>
<dbReference type="EMBL" id="OX451736">
    <property type="protein sequence ID" value="CAI8589679.1"/>
    <property type="molecule type" value="Genomic_DNA"/>
</dbReference>
<gene>
    <name evidence="6" type="ORF">VFH_I404440</name>
</gene>